<dbReference type="AlphaFoldDB" id="A0AAW0G6X2"/>
<accession>A0AAW0G6X2</accession>
<dbReference type="GO" id="GO:0006888">
    <property type="term" value="P:endoplasmic reticulum to Golgi vesicle-mediated transport"/>
    <property type="evidence" value="ECO:0007669"/>
    <property type="project" value="TreeGrafter"/>
</dbReference>
<keyword evidence="1" id="KW-0343">GTPase activation</keyword>
<feature type="compositionally biased region" description="Polar residues" evidence="2">
    <location>
        <begin position="49"/>
        <end position="58"/>
    </location>
</feature>
<dbReference type="Proteomes" id="UP001385951">
    <property type="component" value="Unassembled WGS sequence"/>
</dbReference>
<dbReference type="Pfam" id="PF00566">
    <property type="entry name" value="RabGAP-TBC"/>
    <property type="match status" value="1"/>
</dbReference>
<keyword evidence="6" id="KW-1185">Reference proteome</keyword>
<keyword evidence="3" id="KW-1133">Transmembrane helix</keyword>
<evidence type="ECO:0000256" key="3">
    <source>
        <dbReference type="SAM" id="Phobius"/>
    </source>
</evidence>
<dbReference type="Gene3D" id="1.10.8.1310">
    <property type="match status" value="1"/>
</dbReference>
<dbReference type="SUPFAM" id="SSF47923">
    <property type="entry name" value="Ypt/Rab-GAP domain of gyp1p"/>
    <property type="match status" value="2"/>
</dbReference>
<dbReference type="PROSITE" id="PS50086">
    <property type="entry name" value="TBC_RABGAP"/>
    <property type="match status" value="1"/>
</dbReference>
<dbReference type="InterPro" id="IPR035969">
    <property type="entry name" value="Rab-GAP_TBC_sf"/>
</dbReference>
<dbReference type="Gene3D" id="1.10.472.80">
    <property type="entry name" value="Ypt/Rab-GAP domain of gyp1p, domain 3"/>
    <property type="match status" value="1"/>
</dbReference>
<gene>
    <name evidence="5" type="ORF">QCA50_011289</name>
</gene>
<dbReference type="GO" id="GO:0005789">
    <property type="term" value="C:endoplasmic reticulum membrane"/>
    <property type="evidence" value="ECO:0007669"/>
    <property type="project" value="TreeGrafter"/>
</dbReference>
<proteinExistence type="predicted"/>
<keyword evidence="3" id="KW-0812">Transmembrane</keyword>
<evidence type="ECO:0000256" key="1">
    <source>
        <dbReference type="ARBA" id="ARBA00022468"/>
    </source>
</evidence>
<evidence type="ECO:0000313" key="6">
    <source>
        <dbReference type="Proteomes" id="UP001385951"/>
    </source>
</evidence>
<sequence length="539" mass="60493">MNEEKPDDETSFNFDWNDVRVKSLSAGGFGPQRIEIWKALLNVPDAESNVLTEPTTSETDTRSVEEHADERQIKLDTDRSFVLYPVDDSSEKELLQHQLHELIVEVFRKRRQLSYFQGYHDIVSVLYLTLPKELRFISAEKMSLHRLRDSMGSSLEPVLALLRVLQRLLSLADPNYSELLERNSPLPYYALSNLLTLFSHDMPTLPLAQHVFDYLLARPPIACVYLAAAVLLSRRAEVELLEQEGEEGMIHSLLSSMPELFEEGEDYTHAVIDDIDDSIKEDTDDILSGLDSSLSDAPLSDSILFYPTGQGSAAVDEPLSVILGSSKQETLIPDILEKYEDPPGDAELVSESPKPIAQEVTPSRSLTPTPPLPRRPRISMTSLLQHADLLYELYPPEHPSIALDTIMGPQSVVFTWSQDSSLLPEDDEAELMVAHPELIVLPIKEEEDGETKGASHKDEKCHRRRLHKSRRLIPLRRKTMVASAVLVLGIAVAVYGTGGFRGAGGDMHRHGHREWRSLTRFVGAIFVGAGERFFDSIWG</sequence>
<reference evidence="5 6" key="1">
    <citation type="submission" date="2022-09" db="EMBL/GenBank/DDBJ databases">
        <authorList>
            <person name="Palmer J.M."/>
        </authorList>
    </citation>
    <scope>NUCLEOTIDE SEQUENCE [LARGE SCALE GENOMIC DNA]</scope>
    <source>
        <strain evidence="5 6">DSM 7382</strain>
    </source>
</reference>
<evidence type="ECO:0000256" key="2">
    <source>
        <dbReference type="SAM" id="MobiDB-lite"/>
    </source>
</evidence>
<protein>
    <recommendedName>
        <fullName evidence="4">Rab-GAP TBC domain-containing protein</fullName>
    </recommendedName>
</protein>
<dbReference type="InterPro" id="IPR000195">
    <property type="entry name" value="Rab-GAP-TBC_dom"/>
</dbReference>
<organism evidence="5 6">
    <name type="scientific">Cerrena zonata</name>
    <dbReference type="NCBI Taxonomy" id="2478898"/>
    <lineage>
        <taxon>Eukaryota</taxon>
        <taxon>Fungi</taxon>
        <taxon>Dikarya</taxon>
        <taxon>Basidiomycota</taxon>
        <taxon>Agaricomycotina</taxon>
        <taxon>Agaricomycetes</taxon>
        <taxon>Polyporales</taxon>
        <taxon>Cerrenaceae</taxon>
        <taxon>Cerrena</taxon>
    </lineage>
</organism>
<dbReference type="PANTHER" id="PTHR20913:SF7">
    <property type="entry name" value="RE60063P"/>
    <property type="match status" value="1"/>
</dbReference>
<dbReference type="PANTHER" id="PTHR20913">
    <property type="entry name" value="TBC1 DOMAIN FAMILY MEMBER 20/GTPASE"/>
    <property type="match status" value="1"/>
</dbReference>
<dbReference type="EMBL" id="JASBNA010000020">
    <property type="protein sequence ID" value="KAK7685426.1"/>
    <property type="molecule type" value="Genomic_DNA"/>
</dbReference>
<comment type="caution">
    <text evidence="5">The sequence shown here is derived from an EMBL/GenBank/DDBJ whole genome shotgun (WGS) entry which is preliminary data.</text>
</comment>
<dbReference type="SMART" id="SM00164">
    <property type="entry name" value="TBC"/>
    <property type="match status" value="1"/>
</dbReference>
<feature type="domain" description="Rab-GAP TBC" evidence="4">
    <location>
        <begin position="27"/>
        <end position="219"/>
    </location>
</feature>
<dbReference type="InterPro" id="IPR045913">
    <property type="entry name" value="TBC20/Gyp8-like"/>
</dbReference>
<feature type="region of interest" description="Disordered" evidence="2">
    <location>
        <begin position="49"/>
        <end position="69"/>
    </location>
</feature>
<feature type="compositionally biased region" description="Basic and acidic residues" evidence="2">
    <location>
        <begin position="59"/>
        <end position="69"/>
    </location>
</feature>
<dbReference type="GO" id="GO:0005096">
    <property type="term" value="F:GTPase activator activity"/>
    <property type="evidence" value="ECO:0007669"/>
    <property type="project" value="UniProtKB-KW"/>
</dbReference>
<evidence type="ECO:0000313" key="5">
    <source>
        <dbReference type="EMBL" id="KAK7685426.1"/>
    </source>
</evidence>
<keyword evidence="3" id="KW-0472">Membrane</keyword>
<evidence type="ECO:0000259" key="4">
    <source>
        <dbReference type="PROSITE" id="PS50086"/>
    </source>
</evidence>
<feature type="region of interest" description="Disordered" evidence="2">
    <location>
        <begin position="343"/>
        <end position="376"/>
    </location>
</feature>
<name>A0AAW0G6X2_9APHY</name>
<feature type="transmembrane region" description="Helical" evidence="3">
    <location>
        <begin position="480"/>
        <end position="500"/>
    </location>
</feature>